<protein>
    <submittedName>
        <fullName evidence="2">Uncharacterized protein</fullName>
    </submittedName>
</protein>
<reference evidence="2 3" key="1">
    <citation type="submission" date="2020-08" db="EMBL/GenBank/DDBJ databases">
        <authorList>
            <person name="Kim C.M."/>
        </authorList>
    </citation>
    <scope>NUCLEOTIDE SEQUENCE [LARGE SCALE GENOMIC DNA]</scope>
    <source>
        <strain evidence="2 3">SR9</strain>
    </source>
</reference>
<gene>
    <name evidence="2" type="ORF">H3H45_10610</name>
</gene>
<evidence type="ECO:0000313" key="2">
    <source>
        <dbReference type="EMBL" id="MBB1519690.1"/>
    </source>
</evidence>
<feature type="transmembrane region" description="Helical" evidence="1">
    <location>
        <begin position="21"/>
        <end position="46"/>
    </location>
</feature>
<keyword evidence="1" id="KW-1133">Transmembrane helix</keyword>
<keyword evidence="1" id="KW-0472">Membrane</keyword>
<feature type="transmembrane region" description="Helical" evidence="1">
    <location>
        <begin position="58"/>
        <end position="81"/>
    </location>
</feature>
<comment type="caution">
    <text evidence="2">The sequence shown here is derived from an EMBL/GenBank/DDBJ whole genome shotgun (WGS) entry which is preliminary data.</text>
</comment>
<dbReference type="RefSeq" id="WP_182833689.1">
    <property type="nucleotide sequence ID" value="NZ_JACJFN010000002.1"/>
</dbReference>
<feature type="transmembrane region" description="Helical" evidence="1">
    <location>
        <begin position="154"/>
        <end position="172"/>
    </location>
</feature>
<evidence type="ECO:0000313" key="3">
    <source>
        <dbReference type="Proteomes" id="UP000581189"/>
    </source>
</evidence>
<proteinExistence type="predicted"/>
<organism evidence="2 3">
    <name type="scientific">Aquipseudomonas guryensis</name>
    <dbReference type="NCBI Taxonomy" id="2759165"/>
    <lineage>
        <taxon>Bacteria</taxon>
        <taxon>Pseudomonadati</taxon>
        <taxon>Pseudomonadota</taxon>
        <taxon>Gammaproteobacteria</taxon>
        <taxon>Pseudomonadales</taxon>
        <taxon>Pseudomonadaceae</taxon>
        <taxon>Aquipseudomonas</taxon>
    </lineage>
</organism>
<dbReference type="EMBL" id="JACJFN010000002">
    <property type="protein sequence ID" value="MBB1519690.1"/>
    <property type="molecule type" value="Genomic_DNA"/>
</dbReference>
<feature type="transmembrane region" description="Helical" evidence="1">
    <location>
        <begin position="88"/>
        <end position="105"/>
    </location>
</feature>
<evidence type="ECO:0000256" key="1">
    <source>
        <dbReference type="SAM" id="Phobius"/>
    </source>
</evidence>
<sequence>MRISIHPSGQSQATDTLASHRLWLGISLFCLLSSTALALASGLYLLQIRETSGTLLGGLGSASAVLLLLPALLALGSAWLLGMSGARMLWALTFLLLGAVALYRWATFPSDPSGNLLYSPTQDELSSFALFCGIALLPLLLPRRRQRSPGWLRWLLAGALALLCLCVLLLVAQQAQIHSLPYCAFDRQSGQQLSICLHDEPRILIN</sequence>
<dbReference type="Proteomes" id="UP000581189">
    <property type="component" value="Unassembled WGS sequence"/>
</dbReference>
<feature type="transmembrane region" description="Helical" evidence="1">
    <location>
        <begin position="125"/>
        <end position="142"/>
    </location>
</feature>
<name>A0A7W4DBU1_9GAMM</name>
<dbReference type="AlphaFoldDB" id="A0A7W4DBU1"/>
<keyword evidence="1" id="KW-0812">Transmembrane</keyword>
<accession>A0A7W4DBU1</accession>
<keyword evidence="3" id="KW-1185">Reference proteome</keyword>